<evidence type="ECO:0000256" key="12">
    <source>
        <dbReference type="SAM" id="MobiDB-lite"/>
    </source>
</evidence>
<feature type="domain" description="Catalase core" evidence="13">
    <location>
        <begin position="64"/>
        <end position="457"/>
    </location>
</feature>
<dbReference type="SUPFAM" id="SSF56634">
    <property type="entry name" value="Heme-dependent catalase-like"/>
    <property type="match status" value="1"/>
</dbReference>
<dbReference type="PANTHER" id="PTHR11465">
    <property type="entry name" value="CATALASE"/>
    <property type="match status" value="1"/>
</dbReference>
<dbReference type="EMBL" id="JAAOIW010000008">
    <property type="protein sequence ID" value="NHN32491.1"/>
    <property type="molecule type" value="Genomic_DNA"/>
</dbReference>
<dbReference type="PROSITE" id="PS00438">
    <property type="entry name" value="CATALASE_2"/>
    <property type="match status" value="1"/>
</dbReference>
<proteinExistence type="inferred from homology"/>
<evidence type="ECO:0000256" key="11">
    <source>
        <dbReference type="RuleBase" id="RU000498"/>
    </source>
</evidence>
<dbReference type="InterPro" id="IPR011614">
    <property type="entry name" value="Catalase_core"/>
</dbReference>
<dbReference type="PIRSF" id="PIRSF038928">
    <property type="entry name" value="Catalase_clade1-3"/>
    <property type="match status" value="1"/>
</dbReference>
<dbReference type="InterPro" id="IPR020835">
    <property type="entry name" value="Catalase_sf"/>
</dbReference>
<evidence type="ECO:0000256" key="1">
    <source>
        <dbReference type="ARBA" id="ARBA00001971"/>
    </source>
</evidence>
<evidence type="ECO:0000256" key="2">
    <source>
        <dbReference type="ARBA" id="ARBA00002974"/>
    </source>
</evidence>
<dbReference type="CDD" id="cd08154">
    <property type="entry name" value="catalase_clade_1"/>
    <property type="match status" value="1"/>
</dbReference>
<evidence type="ECO:0000313" key="15">
    <source>
        <dbReference type="Proteomes" id="UP001165962"/>
    </source>
</evidence>
<evidence type="ECO:0000256" key="6">
    <source>
        <dbReference type="ARBA" id="ARBA00022617"/>
    </source>
</evidence>
<evidence type="ECO:0000313" key="14">
    <source>
        <dbReference type="EMBL" id="NHN32491.1"/>
    </source>
</evidence>
<evidence type="ECO:0000256" key="9">
    <source>
        <dbReference type="ARBA" id="ARBA00023004"/>
    </source>
</evidence>
<keyword evidence="8 11" id="KW-0560">Oxidoreductase</keyword>
<dbReference type="InterPro" id="IPR024708">
    <property type="entry name" value="Catalase_AS"/>
</dbReference>
<dbReference type="PROSITE" id="PS00437">
    <property type="entry name" value="CATALASE_1"/>
    <property type="match status" value="1"/>
</dbReference>
<evidence type="ECO:0000256" key="7">
    <source>
        <dbReference type="ARBA" id="ARBA00022723"/>
    </source>
</evidence>
<reference evidence="14" key="1">
    <citation type="submission" date="2020-03" db="EMBL/GenBank/DDBJ databases">
        <title>Draft sequencing of Paenibacilllus sp. S3N08.</title>
        <authorList>
            <person name="Kim D.-U."/>
        </authorList>
    </citation>
    <scope>NUCLEOTIDE SEQUENCE</scope>
    <source>
        <strain evidence="14">S3N08</strain>
    </source>
</reference>
<accession>A0ABX0JB43</accession>
<evidence type="ECO:0000256" key="10">
    <source>
        <dbReference type="ARBA" id="ARBA00023324"/>
    </source>
</evidence>
<dbReference type="EC" id="1.11.1.6" evidence="4 11"/>
<keyword evidence="5 11" id="KW-0575">Peroxidase</keyword>
<dbReference type="Pfam" id="PF00199">
    <property type="entry name" value="Catalase"/>
    <property type="match status" value="1"/>
</dbReference>
<dbReference type="PANTHER" id="PTHR11465:SF23">
    <property type="entry name" value="CATALASE-2"/>
    <property type="match status" value="1"/>
</dbReference>
<keyword evidence="9 11" id="KW-0408">Iron</keyword>
<evidence type="ECO:0000259" key="13">
    <source>
        <dbReference type="SMART" id="SM01060"/>
    </source>
</evidence>
<keyword evidence="7 11" id="KW-0479">Metal-binding</keyword>
<comment type="catalytic activity">
    <reaction evidence="11">
        <text>2 H2O2 = O2 + 2 H2O</text>
        <dbReference type="Rhea" id="RHEA:20309"/>
        <dbReference type="ChEBI" id="CHEBI:15377"/>
        <dbReference type="ChEBI" id="CHEBI:15379"/>
        <dbReference type="ChEBI" id="CHEBI:16240"/>
        <dbReference type="EC" id="1.11.1.6"/>
    </reaction>
</comment>
<evidence type="ECO:0000256" key="8">
    <source>
        <dbReference type="ARBA" id="ARBA00023002"/>
    </source>
</evidence>
<feature type="compositionally biased region" description="Basic and acidic residues" evidence="12">
    <location>
        <begin position="568"/>
        <end position="579"/>
    </location>
</feature>
<evidence type="ECO:0000256" key="4">
    <source>
        <dbReference type="ARBA" id="ARBA00012314"/>
    </source>
</evidence>
<comment type="caution">
    <text evidence="14">The sequence shown here is derived from an EMBL/GenBank/DDBJ whole genome shotgun (WGS) entry which is preliminary data.</text>
</comment>
<sequence length="579" mass="65919">MRIFLCKLWKYKIFQKLKEATNLHEQVTNGNDKLDPTILSTPIHDAESSADQEVASGKEDSILTNRQGHPIDNNQSMRTVGSRGPTTLENYDFIEKITHFDRERIPERVVHARGAGAHGYFETYGKVGDEPVSKYTRARLFQEKGKQTPVFVRFSTVIHGKDSPETLRDPRGFAVKFYTEDGNWDLVGNNLKVFFIRDAIKFPDFIHAFKPDPVTNIQDGERIFDFIMHTPESLLTITFLFSPWGIPANYRQMQGSGVNTYKWVNSQGEAVLVKYHWEPKQGIKNLTQQEADQIQGKNFNHATQDLYQAIESGNYPEWELCIQMMSDDEHPELDYDPLDDTKLWPPDKFPFLPVGRMVLNRNPENYFAEVEQASFGTGVLVDGLDFSDDKMLQGRTFSYSDTQRYRVGPNYLQLPINAPKKHVATNQRDGQMTYQVGGAPGQNPHVNYEPSSLGGLKEAARTGKEYTPWVEGNLTRQTIERTNDYKYAGERYREFEDWERDDLINNLVNTLRTCSPHIQQTMTELFSKCDPDYGRRVAEGLASAGRANADTEFGGPLGSSHTAEAVTEAERTGHPADPY</sequence>
<dbReference type="SMART" id="SM01060">
    <property type="entry name" value="Catalase"/>
    <property type="match status" value="1"/>
</dbReference>
<dbReference type="InterPro" id="IPR010582">
    <property type="entry name" value="Catalase_immune_responsive"/>
</dbReference>
<dbReference type="InterPro" id="IPR018028">
    <property type="entry name" value="Catalase"/>
</dbReference>
<comment type="cofactor">
    <cofactor evidence="1">
        <name>heme</name>
        <dbReference type="ChEBI" id="CHEBI:30413"/>
    </cofactor>
</comment>
<dbReference type="InterPro" id="IPR002226">
    <property type="entry name" value="Catalase_haem_BS"/>
</dbReference>
<name>A0ABX0JB43_9BACL</name>
<dbReference type="PRINTS" id="PR00067">
    <property type="entry name" value="CATALASE"/>
</dbReference>
<dbReference type="InterPro" id="IPR024711">
    <property type="entry name" value="Catalase_clade1/3"/>
</dbReference>
<keyword evidence="15" id="KW-1185">Reference proteome</keyword>
<protein>
    <recommendedName>
        <fullName evidence="4 11">Catalase</fullName>
        <ecNumber evidence="4 11">1.11.1.6</ecNumber>
    </recommendedName>
</protein>
<evidence type="ECO:0000256" key="3">
    <source>
        <dbReference type="ARBA" id="ARBA00005329"/>
    </source>
</evidence>
<feature type="region of interest" description="Disordered" evidence="12">
    <location>
        <begin position="547"/>
        <end position="579"/>
    </location>
</feature>
<dbReference type="Pfam" id="PF06628">
    <property type="entry name" value="Catalase-rel"/>
    <property type="match status" value="1"/>
</dbReference>
<comment type="similarity">
    <text evidence="3 11">Belongs to the catalase family.</text>
</comment>
<keyword evidence="6 11" id="KW-0349">Heme</keyword>
<organism evidence="14 15">
    <name type="scientific">Paenibacillus agricola</name>
    <dbReference type="NCBI Taxonomy" id="2716264"/>
    <lineage>
        <taxon>Bacteria</taxon>
        <taxon>Bacillati</taxon>
        <taxon>Bacillota</taxon>
        <taxon>Bacilli</taxon>
        <taxon>Bacillales</taxon>
        <taxon>Paenibacillaceae</taxon>
        <taxon>Paenibacillus</taxon>
    </lineage>
</organism>
<feature type="region of interest" description="Disordered" evidence="12">
    <location>
        <begin position="63"/>
        <end position="84"/>
    </location>
</feature>
<gene>
    <name evidence="14" type="ORF">G9U52_21860</name>
</gene>
<dbReference type="Proteomes" id="UP001165962">
    <property type="component" value="Unassembled WGS sequence"/>
</dbReference>
<dbReference type="Gene3D" id="2.40.180.10">
    <property type="entry name" value="Catalase core domain"/>
    <property type="match status" value="1"/>
</dbReference>
<evidence type="ECO:0000256" key="5">
    <source>
        <dbReference type="ARBA" id="ARBA00022559"/>
    </source>
</evidence>
<dbReference type="PROSITE" id="PS51402">
    <property type="entry name" value="CATALASE_3"/>
    <property type="match status" value="1"/>
</dbReference>
<comment type="function">
    <text evidence="2">Decomposes hydrogen peroxide into water and oxygen; serves to protect cells from the toxic effects of hydrogen peroxide.</text>
</comment>
<keyword evidence="10 11" id="KW-0376">Hydrogen peroxide</keyword>